<reference evidence="11" key="1">
    <citation type="journal article" date="2020" name="Stud. Mycol.">
        <title>101 Dothideomycetes genomes: a test case for predicting lifestyles and emergence of pathogens.</title>
        <authorList>
            <person name="Haridas S."/>
            <person name="Albert R."/>
            <person name="Binder M."/>
            <person name="Bloem J."/>
            <person name="Labutti K."/>
            <person name="Salamov A."/>
            <person name="Andreopoulos B."/>
            <person name="Baker S."/>
            <person name="Barry K."/>
            <person name="Bills G."/>
            <person name="Bluhm B."/>
            <person name="Cannon C."/>
            <person name="Castanera R."/>
            <person name="Culley D."/>
            <person name="Daum C."/>
            <person name="Ezra D."/>
            <person name="Gonzalez J."/>
            <person name="Henrissat B."/>
            <person name="Kuo A."/>
            <person name="Liang C."/>
            <person name="Lipzen A."/>
            <person name="Lutzoni F."/>
            <person name="Magnuson J."/>
            <person name="Mondo S."/>
            <person name="Nolan M."/>
            <person name="Ohm R."/>
            <person name="Pangilinan J."/>
            <person name="Park H.-J."/>
            <person name="Ramirez L."/>
            <person name="Alfaro M."/>
            <person name="Sun H."/>
            <person name="Tritt A."/>
            <person name="Yoshinaga Y."/>
            <person name="Zwiers L.-H."/>
            <person name="Turgeon B."/>
            <person name="Goodwin S."/>
            <person name="Spatafora J."/>
            <person name="Crous P."/>
            <person name="Grigoriev I."/>
        </authorList>
    </citation>
    <scope>NUCLEOTIDE SEQUENCE</scope>
    <source>
        <strain evidence="11">CBS 122368</strain>
    </source>
</reference>
<dbReference type="InterPro" id="IPR050167">
    <property type="entry name" value="Ser_Thr_protein_kinase"/>
</dbReference>
<evidence type="ECO:0000256" key="6">
    <source>
        <dbReference type="ARBA" id="ARBA00030980"/>
    </source>
</evidence>
<evidence type="ECO:0000313" key="12">
    <source>
        <dbReference type="Proteomes" id="UP000800094"/>
    </source>
</evidence>
<dbReference type="RefSeq" id="XP_033676414.1">
    <property type="nucleotide sequence ID" value="XM_033824425.1"/>
</dbReference>
<protein>
    <recommendedName>
        <fullName evidence="5">EKC/KEOPS complex subunit BUD32</fullName>
        <ecNumber evidence="3">2.7.11.1</ecNumber>
    </recommendedName>
    <alternativeName>
        <fullName evidence="6 7">Atypical Serine/threonine protein kinase BUD32</fullName>
    </alternativeName>
    <alternativeName>
        <fullName evidence="4">EKC/KEOPS complex subunit bud32</fullName>
    </alternativeName>
</protein>
<feature type="domain" description="Protein kinase" evidence="10">
    <location>
        <begin position="1"/>
        <end position="166"/>
    </location>
</feature>
<evidence type="ECO:0000256" key="7">
    <source>
        <dbReference type="ARBA" id="ARBA00033194"/>
    </source>
</evidence>
<dbReference type="Proteomes" id="UP000800094">
    <property type="component" value="Unassembled WGS sequence"/>
</dbReference>
<dbReference type="OrthoDB" id="1668230at2759"/>
<dbReference type="GO" id="GO:0007165">
    <property type="term" value="P:signal transduction"/>
    <property type="evidence" value="ECO:0007669"/>
    <property type="project" value="TreeGrafter"/>
</dbReference>
<proteinExistence type="predicted"/>
<dbReference type="AlphaFoldDB" id="A0A6A6HVG2"/>
<dbReference type="GeneID" id="54577755"/>
<evidence type="ECO:0000259" key="10">
    <source>
        <dbReference type="PROSITE" id="PS50011"/>
    </source>
</evidence>
<comment type="subunit">
    <text evidence="2">Component of the EKC/KEOPS complex composed of at least BUD32, CGI121, GON7, KAE1 and PCC1; the whole complex dimerizes.</text>
</comment>
<comment type="catalytic activity">
    <reaction evidence="8">
        <text>L-threonyl-[protein] + ATP = O-phospho-L-threonyl-[protein] + ADP + H(+)</text>
        <dbReference type="Rhea" id="RHEA:46608"/>
        <dbReference type="Rhea" id="RHEA-COMP:11060"/>
        <dbReference type="Rhea" id="RHEA-COMP:11605"/>
        <dbReference type="ChEBI" id="CHEBI:15378"/>
        <dbReference type="ChEBI" id="CHEBI:30013"/>
        <dbReference type="ChEBI" id="CHEBI:30616"/>
        <dbReference type="ChEBI" id="CHEBI:61977"/>
        <dbReference type="ChEBI" id="CHEBI:456216"/>
        <dbReference type="EC" id="2.7.11.1"/>
    </reaction>
</comment>
<dbReference type="GO" id="GO:0005524">
    <property type="term" value="F:ATP binding"/>
    <property type="evidence" value="ECO:0007669"/>
    <property type="project" value="InterPro"/>
</dbReference>
<evidence type="ECO:0000256" key="1">
    <source>
        <dbReference type="ARBA" id="ARBA00003747"/>
    </source>
</evidence>
<organism evidence="11 12">
    <name type="scientific">Trematosphaeria pertusa</name>
    <dbReference type="NCBI Taxonomy" id="390896"/>
    <lineage>
        <taxon>Eukaryota</taxon>
        <taxon>Fungi</taxon>
        <taxon>Dikarya</taxon>
        <taxon>Ascomycota</taxon>
        <taxon>Pezizomycotina</taxon>
        <taxon>Dothideomycetes</taxon>
        <taxon>Pleosporomycetidae</taxon>
        <taxon>Pleosporales</taxon>
        <taxon>Massarineae</taxon>
        <taxon>Trematosphaeriaceae</taxon>
        <taxon>Trematosphaeria</taxon>
    </lineage>
</organism>
<evidence type="ECO:0000313" key="11">
    <source>
        <dbReference type="EMBL" id="KAF2241410.1"/>
    </source>
</evidence>
<dbReference type="PANTHER" id="PTHR23257">
    <property type="entry name" value="SERINE-THREONINE PROTEIN KINASE"/>
    <property type="match status" value="1"/>
</dbReference>
<feature type="non-terminal residue" evidence="11">
    <location>
        <position position="1"/>
    </location>
</feature>
<dbReference type="SUPFAM" id="SSF56112">
    <property type="entry name" value="Protein kinase-like (PK-like)"/>
    <property type="match status" value="1"/>
</dbReference>
<name>A0A6A6HVG2_9PLEO</name>
<comment type="catalytic activity">
    <reaction evidence="9">
        <text>L-seryl-[protein] + ATP = O-phospho-L-seryl-[protein] + ADP + H(+)</text>
        <dbReference type="Rhea" id="RHEA:17989"/>
        <dbReference type="Rhea" id="RHEA-COMP:9863"/>
        <dbReference type="Rhea" id="RHEA-COMP:11604"/>
        <dbReference type="ChEBI" id="CHEBI:15378"/>
        <dbReference type="ChEBI" id="CHEBI:29999"/>
        <dbReference type="ChEBI" id="CHEBI:30616"/>
        <dbReference type="ChEBI" id="CHEBI:83421"/>
        <dbReference type="ChEBI" id="CHEBI:456216"/>
        <dbReference type="EC" id="2.7.11.1"/>
    </reaction>
</comment>
<dbReference type="EMBL" id="ML987212">
    <property type="protein sequence ID" value="KAF2241410.1"/>
    <property type="molecule type" value="Genomic_DNA"/>
</dbReference>
<dbReference type="EC" id="2.7.11.1" evidence="3"/>
<dbReference type="PROSITE" id="PS50011">
    <property type="entry name" value="PROTEIN_KINASE_DOM"/>
    <property type="match status" value="1"/>
</dbReference>
<evidence type="ECO:0000256" key="9">
    <source>
        <dbReference type="ARBA" id="ARBA00048679"/>
    </source>
</evidence>
<dbReference type="InterPro" id="IPR001245">
    <property type="entry name" value="Ser-Thr/Tyr_kinase_cat_dom"/>
</dbReference>
<sequence length="166" mass="18690">ACDGQYYMEGGKATLWERLKWCKDVAQVLSYVHGKNVRHADLSGRNILINAEKGILLCDFAGSFIDDERATIMAEDGYRHPNKDEYTTPTIRCEIHTLGSTMYEIITGKEPHHGLEKEAVAKLLEEGQYPDVSNISLGDVIRRCWEGGFDSVAEVAEEIARYGMYL</sequence>
<keyword evidence="11" id="KW-0808">Transferase</keyword>
<dbReference type="InterPro" id="IPR008266">
    <property type="entry name" value="Tyr_kinase_AS"/>
</dbReference>
<evidence type="ECO:0000256" key="4">
    <source>
        <dbReference type="ARBA" id="ARBA00013948"/>
    </source>
</evidence>
<dbReference type="GO" id="GO:0004674">
    <property type="term" value="F:protein serine/threonine kinase activity"/>
    <property type="evidence" value="ECO:0007669"/>
    <property type="project" value="UniProtKB-EC"/>
</dbReference>
<dbReference type="Gene3D" id="1.10.510.10">
    <property type="entry name" value="Transferase(Phosphotransferase) domain 1"/>
    <property type="match status" value="1"/>
</dbReference>
<dbReference type="Pfam" id="PF07714">
    <property type="entry name" value="PK_Tyr_Ser-Thr"/>
    <property type="match status" value="1"/>
</dbReference>
<accession>A0A6A6HVG2</accession>
<dbReference type="PROSITE" id="PS00109">
    <property type="entry name" value="PROTEIN_KINASE_TYR"/>
    <property type="match status" value="1"/>
</dbReference>
<dbReference type="InterPro" id="IPR000719">
    <property type="entry name" value="Prot_kinase_dom"/>
</dbReference>
<evidence type="ECO:0000256" key="5">
    <source>
        <dbReference type="ARBA" id="ARBA00019973"/>
    </source>
</evidence>
<evidence type="ECO:0000256" key="3">
    <source>
        <dbReference type="ARBA" id="ARBA00012513"/>
    </source>
</evidence>
<evidence type="ECO:0000256" key="8">
    <source>
        <dbReference type="ARBA" id="ARBA00047899"/>
    </source>
</evidence>
<comment type="function">
    <text evidence="1">Component of the EKC/KEOPS complex that is required for the formation of a threonylcarbamoyl group on adenosine at position 37 (t(6)A37) in tRNAs that read codons beginning with adenine. The complex is probably involved in the transfer of the threonylcarbamoyl moiety of threonylcarbamoyl-AMP (TC-AMP) to the N6 group of A37. BUD32 has ATPase activity in the context of the EKC/KEOPS complex and likely plays a supporting role to the catalytic subunit KAE1. The EKC/KEOPS complex also promotes both telomere uncapping and telomere elongation. The complex is required for efficient recruitment of transcriptional coactivators.</text>
</comment>
<keyword evidence="12" id="KW-1185">Reference proteome</keyword>
<dbReference type="GO" id="GO:0005737">
    <property type="term" value="C:cytoplasm"/>
    <property type="evidence" value="ECO:0007669"/>
    <property type="project" value="TreeGrafter"/>
</dbReference>
<gene>
    <name evidence="11" type="ORF">BU26DRAFT_440897</name>
</gene>
<evidence type="ECO:0000256" key="2">
    <source>
        <dbReference type="ARBA" id="ARBA00011534"/>
    </source>
</evidence>
<dbReference type="InterPro" id="IPR011009">
    <property type="entry name" value="Kinase-like_dom_sf"/>
</dbReference>
<keyword evidence="11" id="KW-0418">Kinase</keyword>